<accession>A0A562NQN3</accession>
<dbReference type="InterPro" id="IPR004360">
    <property type="entry name" value="Glyas_Fos-R_dOase_dom"/>
</dbReference>
<reference evidence="2 3" key="1">
    <citation type="journal article" date="2015" name="Stand. Genomic Sci.">
        <title>Genomic Encyclopedia of Bacterial and Archaeal Type Strains, Phase III: the genomes of soil and plant-associated and newly described type strains.</title>
        <authorList>
            <person name="Whitman W.B."/>
            <person name="Woyke T."/>
            <person name="Klenk H.P."/>
            <person name="Zhou Y."/>
            <person name="Lilburn T.G."/>
            <person name="Beck B.J."/>
            <person name="De Vos P."/>
            <person name="Vandamme P."/>
            <person name="Eisen J.A."/>
            <person name="Garrity G."/>
            <person name="Hugenholtz P."/>
            <person name="Kyrpides N.C."/>
        </authorList>
    </citation>
    <scope>NUCLEOTIDE SEQUENCE [LARGE SCALE GENOMIC DNA]</scope>
    <source>
        <strain evidence="2 3">CGMCC 1.5364</strain>
    </source>
</reference>
<gene>
    <name evidence="2" type="ORF">IQ24_01898</name>
</gene>
<comment type="caution">
    <text evidence="2">The sequence shown here is derived from an EMBL/GenBank/DDBJ whole genome shotgun (WGS) entry which is preliminary data.</text>
</comment>
<dbReference type="InterPro" id="IPR052164">
    <property type="entry name" value="Anthracycline_SecMetBiosynth"/>
</dbReference>
<dbReference type="AlphaFoldDB" id="A0A562NQN3"/>
<dbReference type="InterPro" id="IPR029068">
    <property type="entry name" value="Glyas_Bleomycin-R_OHBP_Dase"/>
</dbReference>
<protein>
    <recommendedName>
        <fullName evidence="1">VOC domain-containing protein</fullName>
    </recommendedName>
</protein>
<dbReference type="Gene3D" id="3.10.180.10">
    <property type="entry name" value="2,3-Dihydroxybiphenyl 1,2-Dioxygenase, domain 1"/>
    <property type="match status" value="2"/>
</dbReference>
<keyword evidence="3" id="KW-1185">Reference proteome</keyword>
<dbReference type="RefSeq" id="WP_145397716.1">
    <property type="nucleotide sequence ID" value="NZ_VLKU01000005.1"/>
</dbReference>
<dbReference type="PANTHER" id="PTHR33993">
    <property type="entry name" value="GLYOXALASE-RELATED"/>
    <property type="match status" value="1"/>
</dbReference>
<dbReference type="Pfam" id="PF00903">
    <property type="entry name" value="Glyoxalase"/>
    <property type="match status" value="2"/>
</dbReference>
<dbReference type="PANTHER" id="PTHR33993:SF14">
    <property type="entry name" value="GB|AAF24581.1"/>
    <property type="match status" value="1"/>
</dbReference>
<evidence type="ECO:0000313" key="2">
    <source>
        <dbReference type="EMBL" id="TWI34380.1"/>
    </source>
</evidence>
<proteinExistence type="predicted"/>
<evidence type="ECO:0000259" key="1">
    <source>
        <dbReference type="PROSITE" id="PS51819"/>
    </source>
</evidence>
<evidence type="ECO:0000313" key="3">
    <source>
        <dbReference type="Proteomes" id="UP000316225"/>
    </source>
</evidence>
<dbReference type="EMBL" id="VLKU01000005">
    <property type="protein sequence ID" value="TWI34380.1"/>
    <property type="molecule type" value="Genomic_DNA"/>
</dbReference>
<dbReference type="CDD" id="cd07247">
    <property type="entry name" value="SgaA_N_like"/>
    <property type="match status" value="2"/>
</dbReference>
<sequence length="258" mass="27278">MSYHGKPVWFELSTPAGGGFARAEAFYGGLFGWTFQNAGMEGFDYHLASSGSDMVAGLMELDTAERPPSWLIYIAADDTDAATAKTKSKGGQVLMEPADIPGTGRFAVLTDPQGAPFGVLQPSPMDPPPPEDSGAWNQKKTGHGNWIELMSTDPVAGFSFYSDVFGWTKSSAIDMGEMGTYQLFNHDGADIGGMMGLGNAPVPCWLPYFGVDSATDAIERIKSLGGTVIHGPTEVPGPAYIVIAHDPDGAYFAVVGPK</sequence>
<dbReference type="Proteomes" id="UP000316225">
    <property type="component" value="Unassembled WGS sequence"/>
</dbReference>
<feature type="domain" description="VOC" evidence="1">
    <location>
        <begin position="6"/>
        <end position="122"/>
    </location>
</feature>
<dbReference type="OrthoDB" id="9793039at2"/>
<organism evidence="2 3">
    <name type="scientific">Paracoccus sulfuroxidans</name>
    <dbReference type="NCBI Taxonomy" id="384678"/>
    <lineage>
        <taxon>Bacteria</taxon>
        <taxon>Pseudomonadati</taxon>
        <taxon>Pseudomonadota</taxon>
        <taxon>Alphaproteobacteria</taxon>
        <taxon>Rhodobacterales</taxon>
        <taxon>Paracoccaceae</taxon>
        <taxon>Paracoccus</taxon>
    </lineage>
</organism>
<dbReference type="InterPro" id="IPR037523">
    <property type="entry name" value="VOC_core"/>
</dbReference>
<dbReference type="PROSITE" id="PS51819">
    <property type="entry name" value="VOC"/>
    <property type="match status" value="2"/>
</dbReference>
<feature type="domain" description="VOC" evidence="1">
    <location>
        <begin position="143"/>
        <end position="257"/>
    </location>
</feature>
<name>A0A562NQN3_9RHOB</name>
<dbReference type="SUPFAM" id="SSF54593">
    <property type="entry name" value="Glyoxalase/Bleomycin resistance protein/Dihydroxybiphenyl dioxygenase"/>
    <property type="match status" value="2"/>
</dbReference>